<sequence>MDSVCHSNNTLVNKYFSKRTIQEIIASESNVENVWSELYKYLGRYYRNEYYYKNTLFNKLVVGKYSLNTTYAMSEVSISKSRADFLVVNNKKAFIFEIKTELDSLDKLIYQIEDYYKVCSIVYILVSEDKYYPAYRLLKDHKVGICVLTKRNSISVRKLPVQDFSKLKHEQLFKLLRKKEYESLVEKEFGVDKKIKDVQKFKAYLKKFKTLDIKYAQKMVFVHLNRRKNASSAEYIKKVPFELRWLVYQSSLNNEKYERFLKNIDGGD</sequence>
<gene>
    <name evidence="1" type="ORF">C4B60_18335</name>
</gene>
<keyword evidence="2" id="KW-1185">Reference proteome</keyword>
<evidence type="ECO:0000313" key="2">
    <source>
        <dbReference type="Proteomes" id="UP000239047"/>
    </source>
</evidence>
<proteinExistence type="predicted"/>
<name>A0A2S5G7B8_9BACL</name>
<reference evidence="1 2" key="1">
    <citation type="submission" date="2018-02" db="EMBL/GenBank/DDBJ databases">
        <title>Jeotgalibacillus proteolyticum sp. nov. a protease producing bacterium isolated from ocean sediments of Laizhou Bay.</title>
        <authorList>
            <person name="Li Y."/>
        </authorList>
    </citation>
    <scope>NUCLEOTIDE SEQUENCE [LARGE SCALE GENOMIC DNA]</scope>
    <source>
        <strain evidence="1 2">22-7</strain>
    </source>
</reference>
<dbReference type="Proteomes" id="UP000239047">
    <property type="component" value="Unassembled WGS sequence"/>
</dbReference>
<dbReference type="EMBL" id="PREZ01000008">
    <property type="protein sequence ID" value="PPA68876.1"/>
    <property type="molecule type" value="Genomic_DNA"/>
</dbReference>
<dbReference type="NCBIfam" id="NF033832">
    <property type="entry name" value="sce7726_fam"/>
    <property type="match status" value="1"/>
</dbReference>
<comment type="caution">
    <text evidence="1">The sequence shown here is derived from an EMBL/GenBank/DDBJ whole genome shotgun (WGS) entry which is preliminary data.</text>
</comment>
<dbReference type="OrthoDB" id="128875at2"/>
<evidence type="ECO:0008006" key="3">
    <source>
        <dbReference type="Google" id="ProtNLM"/>
    </source>
</evidence>
<dbReference type="InterPro" id="IPR047729">
    <property type="entry name" value="Sce7726-like"/>
</dbReference>
<accession>A0A2S5G7B8</accession>
<protein>
    <recommendedName>
        <fullName evidence="3">Sce7726 family protein</fullName>
    </recommendedName>
</protein>
<organism evidence="1 2">
    <name type="scientific">Jeotgalibacillus proteolyticus</name>
    <dbReference type="NCBI Taxonomy" id="2082395"/>
    <lineage>
        <taxon>Bacteria</taxon>
        <taxon>Bacillati</taxon>
        <taxon>Bacillota</taxon>
        <taxon>Bacilli</taxon>
        <taxon>Bacillales</taxon>
        <taxon>Caryophanaceae</taxon>
        <taxon>Jeotgalibacillus</taxon>
    </lineage>
</organism>
<dbReference type="RefSeq" id="WP_104059492.1">
    <property type="nucleotide sequence ID" value="NZ_PREZ01000008.1"/>
</dbReference>
<dbReference type="AlphaFoldDB" id="A0A2S5G7B8"/>
<evidence type="ECO:0000313" key="1">
    <source>
        <dbReference type="EMBL" id="PPA68876.1"/>
    </source>
</evidence>